<sequence>MNSLPIDLDAAALRVQYPTDDPQQGRFARPIGADEGHHLARLQGKINAFQDILFAVAGMNGFNAQHGSPVILRF</sequence>
<dbReference type="AlphaFoldDB" id="A0A645G4N0"/>
<organism evidence="1">
    <name type="scientific">bioreactor metagenome</name>
    <dbReference type="NCBI Taxonomy" id="1076179"/>
    <lineage>
        <taxon>unclassified sequences</taxon>
        <taxon>metagenomes</taxon>
        <taxon>ecological metagenomes</taxon>
    </lineage>
</organism>
<name>A0A645G4N0_9ZZZZ</name>
<accession>A0A645G4N0</accession>
<dbReference type="AntiFam" id="ANF00095">
    <property type="entry name" value="Shadow ORF (opposite ABC transporters)"/>
</dbReference>
<proteinExistence type="predicted"/>
<gene>
    <name evidence="1" type="ORF">SDC9_168985</name>
</gene>
<evidence type="ECO:0000313" key="1">
    <source>
        <dbReference type="EMBL" id="MPN21605.1"/>
    </source>
</evidence>
<dbReference type="EMBL" id="VSSQ01069619">
    <property type="protein sequence ID" value="MPN21605.1"/>
    <property type="molecule type" value="Genomic_DNA"/>
</dbReference>
<protein>
    <submittedName>
        <fullName evidence="1">Uncharacterized protein</fullName>
    </submittedName>
</protein>
<comment type="caution">
    <text evidence="1">The sequence shown here is derived from an EMBL/GenBank/DDBJ whole genome shotgun (WGS) entry which is preliminary data.</text>
</comment>
<reference evidence="1" key="1">
    <citation type="submission" date="2019-08" db="EMBL/GenBank/DDBJ databases">
        <authorList>
            <person name="Kucharzyk K."/>
            <person name="Murdoch R.W."/>
            <person name="Higgins S."/>
            <person name="Loffler F."/>
        </authorList>
    </citation>
    <scope>NUCLEOTIDE SEQUENCE</scope>
</reference>